<dbReference type="Proteomes" id="UP001434883">
    <property type="component" value="Unassembled WGS sequence"/>
</dbReference>
<name>A0ABV0RQH2_9TELE</name>
<accession>A0ABV0RQH2</accession>
<protein>
    <submittedName>
        <fullName evidence="1">Uncharacterized protein</fullName>
    </submittedName>
</protein>
<dbReference type="EMBL" id="JAHRIN010053158">
    <property type="protein sequence ID" value="MEQ2210415.1"/>
    <property type="molecule type" value="Genomic_DNA"/>
</dbReference>
<evidence type="ECO:0000313" key="2">
    <source>
        <dbReference type="Proteomes" id="UP001434883"/>
    </source>
</evidence>
<sequence length="183" mass="19977">RWKAAPPDFNQRSASFCRSVSLPFANELHIQPVVSPQQNLSCPDNLLAEHFSLSQTVDLLSSIILPHLQHSVVVAATVCRARDLSAGVMGAFVHQVEMENPTEEQRLSMLVSLSGELHLGRDGLVLGDLSTLLTEAGRAACRRLIHTCCALETLQDAQSKAIGAPKVTHRLSEQSCFHICEET</sequence>
<organism evidence="1 2">
    <name type="scientific">Xenoophorus captivus</name>
    <dbReference type="NCBI Taxonomy" id="1517983"/>
    <lineage>
        <taxon>Eukaryota</taxon>
        <taxon>Metazoa</taxon>
        <taxon>Chordata</taxon>
        <taxon>Craniata</taxon>
        <taxon>Vertebrata</taxon>
        <taxon>Euteleostomi</taxon>
        <taxon>Actinopterygii</taxon>
        <taxon>Neopterygii</taxon>
        <taxon>Teleostei</taxon>
        <taxon>Neoteleostei</taxon>
        <taxon>Acanthomorphata</taxon>
        <taxon>Ovalentaria</taxon>
        <taxon>Atherinomorphae</taxon>
        <taxon>Cyprinodontiformes</taxon>
        <taxon>Goodeidae</taxon>
        <taxon>Xenoophorus</taxon>
    </lineage>
</organism>
<evidence type="ECO:0000313" key="1">
    <source>
        <dbReference type="EMBL" id="MEQ2210415.1"/>
    </source>
</evidence>
<comment type="caution">
    <text evidence="1">The sequence shown here is derived from an EMBL/GenBank/DDBJ whole genome shotgun (WGS) entry which is preliminary data.</text>
</comment>
<proteinExistence type="predicted"/>
<feature type="non-terminal residue" evidence="1">
    <location>
        <position position="1"/>
    </location>
</feature>
<keyword evidence="2" id="KW-1185">Reference proteome</keyword>
<gene>
    <name evidence="1" type="ORF">XENOCAPTIV_013125</name>
</gene>
<reference evidence="1 2" key="1">
    <citation type="submission" date="2021-06" db="EMBL/GenBank/DDBJ databases">
        <authorList>
            <person name="Palmer J.M."/>
        </authorList>
    </citation>
    <scope>NUCLEOTIDE SEQUENCE [LARGE SCALE GENOMIC DNA]</scope>
    <source>
        <strain evidence="1 2">XC_2019</strain>
        <tissue evidence="1">Muscle</tissue>
    </source>
</reference>